<reference evidence="2" key="1">
    <citation type="submission" date="2020-11" db="EMBL/GenBank/DDBJ databases">
        <title>Adaptations for nitrogen fixation in a non-lichenized fungal sporocarp promotes dispersal by wood-feeding termites.</title>
        <authorList>
            <consortium name="DOE Joint Genome Institute"/>
            <person name="Koch R.A."/>
            <person name="Yoon G."/>
            <person name="Arayal U."/>
            <person name="Lail K."/>
            <person name="Amirebrahimi M."/>
            <person name="Labutti K."/>
            <person name="Lipzen A."/>
            <person name="Riley R."/>
            <person name="Barry K."/>
            <person name="Henrissat B."/>
            <person name="Grigoriev I.V."/>
            <person name="Herr J.R."/>
            <person name="Aime M.C."/>
        </authorList>
    </citation>
    <scope>NUCLEOTIDE SEQUENCE</scope>
    <source>
        <strain evidence="2">MCA 3950</strain>
    </source>
</reference>
<evidence type="ECO:0000256" key="1">
    <source>
        <dbReference type="SAM" id="MobiDB-lite"/>
    </source>
</evidence>
<sequence>MPLEADESRIGEHRGRSKHKMSESNPQSPSKTPQKHRKLIPSIPKFLSPTKKKGSLDSTAGQRARGIQKDPGSRHQHGTTPYPSNTARQGRSTTDDRNRSPTPNPNTRGHIENQHHVTLLGSDTTEDVFSGRPEPVETITIESIDEDLEEDNDDQMLGDHDDTIQYIPNNSWNSIQSLEGPQALKRAIDEALGCAHRLKTDHQDIPRMTIEKTRQLLNLLTGEPNYQPEKMVKALETTQKIAE</sequence>
<dbReference type="RefSeq" id="XP_043043601.1">
    <property type="nucleotide sequence ID" value="XM_043176854.1"/>
</dbReference>
<proteinExistence type="predicted"/>
<accession>A0A9P7W2D9</accession>
<dbReference type="EMBL" id="MU250527">
    <property type="protein sequence ID" value="KAG7450101.1"/>
    <property type="molecule type" value="Genomic_DNA"/>
</dbReference>
<organism evidence="2 3">
    <name type="scientific">Guyanagaster necrorhizus</name>
    <dbReference type="NCBI Taxonomy" id="856835"/>
    <lineage>
        <taxon>Eukaryota</taxon>
        <taxon>Fungi</taxon>
        <taxon>Dikarya</taxon>
        <taxon>Basidiomycota</taxon>
        <taxon>Agaricomycotina</taxon>
        <taxon>Agaricomycetes</taxon>
        <taxon>Agaricomycetidae</taxon>
        <taxon>Agaricales</taxon>
        <taxon>Marasmiineae</taxon>
        <taxon>Physalacriaceae</taxon>
        <taxon>Guyanagaster</taxon>
    </lineage>
</organism>
<gene>
    <name evidence="2" type="ORF">BT62DRAFT_1002443</name>
</gene>
<name>A0A9P7W2D9_9AGAR</name>
<evidence type="ECO:0000313" key="3">
    <source>
        <dbReference type="Proteomes" id="UP000812287"/>
    </source>
</evidence>
<keyword evidence="3" id="KW-1185">Reference proteome</keyword>
<dbReference type="Proteomes" id="UP000812287">
    <property type="component" value="Unassembled WGS sequence"/>
</dbReference>
<dbReference type="OrthoDB" id="10580985at2759"/>
<feature type="compositionally biased region" description="Polar residues" evidence="1">
    <location>
        <begin position="23"/>
        <end position="32"/>
    </location>
</feature>
<feature type="region of interest" description="Disordered" evidence="1">
    <location>
        <begin position="1"/>
        <end position="135"/>
    </location>
</feature>
<comment type="caution">
    <text evidence="2">The sequence shown here is derived from an EMBL/GenBank/DDBJ whole genome shotgun (WGS) entry which is preliminary data.</text>
</comment>
<protein>
    <submittedName>
        <fullName evidence="2">Uncharacterized protein</fullName>
    </submittedName>
</protein>
<feature type="compositionally biased region" description="Polar residues" evidence="1">
    <location>
        <begin position="78"/>
        <end position="92"/>
    </location>
</feature>
<dbReference type="AlphaFoldDB" id="A0A9P7W2D9"/>
<feature type="compositionally biased region" description="Basic and acidic residues" evidence="1">
    <location>
        <begin position="1"/>
        <end position="14"/>
    </location>
</feature>
<dbReference type="GeneID" id="66099141"/>
<evidence type="ECO:0000313" key="2">
    <source>
        <dbReference type="EMBL" id="KAG7450101.1"/>
    </source>
</evidence>